<evidence type="ECO:0000313" key="1">
    <source>
        <dbReference type="EMBL" id="KAK4015626.1"/>
    </source>
</evidence>
<evidence type="ECO:0000313" key="2">
    <source>
        <dbReference type="Proteomes" id="UP001234178"/>
    </source>
</evidence>
<proteinExistence type="predicted"/>
<keyword evidence="2" id="KW-1185">Reference proteome</keyword>
<sequence>MCNFLLRIANVSSVVDLMQQKPLNSTLRLCRSPAMGVDYTAVEKRLLSILKCLYVADSSDRIAAKDR</sequence>
<organism evidence="1 2">
    <name type="scientific">Daphnia magna</name>
    <dbReference type="NCBI Taxonomy" id="35525"/>
    <lineage>
        <taxon>Eukaryota</taxon>
        <taxon>Metazoa</taxon>
        <taxon>Ecdysozoa</taxon>
        <taxon>Arthropoda</taxon>
        <taxon>Crustacea</taxon>
        <taxon>Branchiopoda</taxon>
        <taxon>Diplostraca</taxon>
        <taxon>Cladocera</taxon>
        <taxon>Anomopoda</taxon>
        <taxon>Daphniidae</taxon>
        <taxon>Daphnia</taxon>
    </lineage>
</organism>
<accession>A0ABQ9ZSC0</accession>
<gene>
    <name evidence="1" type="ORF">OUZ56_030602</name>
</gene>
<dbReference type="EMBL" id="JAOYFB010000005">
    <property type="protein sequence ID" value="KAK4015626.1"/>
    <property type="molecule type" value="Genomic_DNA"/>
</dbReference>
<comment type="caution">
    <text evidence="1">The sequence shown here is derived from an EMBL/GenBank/DDBJ whole genome shotgun (WGS) entry which is preliminary data.</text>
</comment>
<protein>
    <submittedName>
        <fullName evidence="1">Uncharacterized protein</fullName>
    </submittedName>
</protein>
<name>A0ABQ9ZSC0_9CRUS</name>
<reference evidence="1 2" key="1">
    <citation type="journal article" date="2023" name="Nucleic Acids Res.">
        <title>The hologenome of Daphnia magna reveals possible DNA methylation and microbiome-mediated evolution of the host genome.</title>
        <authorList>
            <person name="Chaturvedi A."/>
            <person name="Li X."/>
            <person name="Dhandapani V."/>
            <person name="Marshall H."/>
            <person name="Kissane S."/>
            <person name="Cuenca-Cambronero M."/>
            <person name="Asole G."/>
            <person name="Calvet F."/>
            <person name="Ruiz-Romero M."/>
            <person name="Marangio P."/>
            <person name="Guigo R."/>
            <person name="Rago D."/>
            <person name="Mirbahai L."/>
            <person name="Eastwood N."/>
            <person name="Colbourne J.K."/>
            <person name="Zhou J."/>
            <person name="Mallon E."/>
            <person name="Orsini L."/>
        </authorList>
    </citation>
    <scope>NUCLEOTIDE SEQUENCE [LARGE SCALE GENOMIC DNA]</scope>
    <source>
        <strain evidence="1">LRV0_1</strain>
    </source>
</reference>
<dbReference type="Proteomes" id="UP001234178">
    <property type="component" value="Unassembled WGS sequence"/>
</dbReference>